<accession>A0ABQ5HJ72</accession>
<evidence type="ECO:0000313" key="2">
    <source>
        <dbReference type="Proteomes" id="UP001151760"/>
    </source>
</evidence>
<sequence length="119" mass="13173">MATNEETNAAGTDYSVTHVVESGLRVLEDRIHRFPKAVSTNQLPAQETSVQLKTHATVHEVTLLLKPIQGKLQCKEPKERLDSQYFKDKALLMEAKEKGDVLDAEAESILADVECTAPL</sequence>
<organism evidence="1 2">
    <name type="scientific">Tanacetum coccineum</name>
    <dbReference type="NCBI Taxonomy" id="301880"/>
    <lineage>
        <taxon>Eukaryota</taxon>
        <taxon>Viridiplantae</taxon>
        <taxon>Streptophyta</taxon>
        <taxon>Embryophyta</taxon>
        <taxon>Tracheophyta</taxon>
        <taxon>Spermatophyta</taxon>
        <taxon>Magnoliopsida</taxon>
        <taxon>eudicotyledons</taxon>
        <taxon>Gunneridae</taxon>
        <taxon>Pentapetalae</taxon>
        <taxon>asterids</taxon>
        <taxon>campanulids</taxon>
        <taxon>Asterales</taxon>
        <taxon>Asteraceae</taxon>
        <taxon>Asteroideae</taxon>
        <taxon>Anthemideae</taxon>
        <taxon>Anthemidinae</taxon>
        <taxon>Tanacetum</taxon>
    </lineage>
</organism>
<evidence type="ECO:0008006" key="3">
    <source>
        <dbReference type="Google" id="ProtNLM"/>
    </source>
</evidence>
<dbReference type="Proteomes" id="UP001151760">
    <property type="component" value="Unassembled WGS sequence"/>
</dbReference>
<gene>
    <name evidence="1" type="ORF">Tco_1069522</name>
</gene>
<dbReference type="EMBL" id="BQNB010019669">
    <property type="protein sequence ID" value="GJT87805.1"/>
    <property type="molecule type" value="Genomic_DNA"/>
</dbReference>
<comment type="caution">
    <text evidence="1">The sequence shown here is derived from an EMBL/GenBank/DDBJ whole genome shotgun (WGS) entry which is preliminary data.</text>
</comment>
<proteinExistence type="predicted"/>
<reference evidence="1" key="2">
    <citation type="submission" date="2022-01" db="EMBL/GenBank/DDBJ databases">
        <authorList>
            <person name="Yamashiro T."/>
            <person name="Shiraishi A."/>
            <person name="Satake H."/>
            <person name="Nakayama K."/>
        </authorList>
    </citation>
    <scope>NUCLEOTIDE SEQUENCE</scope>
</reference>
<protein>
    <recommendedName>
        <fullName evidence="3">Tubulin-specific chaperone A</fullName>
    </recommendedName>
</protein>
<reference evidence="1" key="1">
    <citation type="journal article" date="2022" name="Int. J. Mol. Sci.">
        <title>Draft Genome of Tanacetum Coccineum: Genomic Comparison of Closely Related Tanacetum-Family Plants.</title>
        <authorList>
            <person name="Yamashiro T."/>
            <person name="Shiraishi A."/>
            <person name="Nakayama K."/>
            <person name="Satake H."/>
        </authorList>
    </citation>
    <scope>NUCLEOTIDE SEQUENCE</scope>
</reference>
<name>A0ABQ5HJ72_9ASTR</name>
<evidence type="ECO:0000313" key="1">
    <source>
        <dbReference type="EMBL" id="GJT87805.1"/>
    </source>
</evidence>
<keyword evidence="2" id="KW-1185">Reference proteome</keyword>